<evidence type="ECO:0000313" key="3">
    <source>
        <dbReference type="EMBL" id="MFC5478014.1"/>
    </source>
</evidence>
<sequence length="167" mass="18538">MNPITLVVSAVLLLCYAIGILLVKLGLRDIRLGLGARTWPTAPARLERCVIGRPPLSTSPVSQVLVKYSYTVAGVRYSGDNLAIGYLASNNRRVHEETRQRVLDMPSFRIRYHPDQPDISTIFPAENSLVFGTFVFALLWLAFTTVFTLIVLAISGVGRTMLDWFGL</sequence>
<evidence type="ECO:0000313" key="4">
    <source>
        <dbReference type="Proteomes" id="UP001596101"/>
    </source>
</evidence>
<name>A0ABW0MJI3_9BURK</name>
<reference evidence="4" key="1">
    <citation type="journal article" date="2019" name="Int. J. Syst. Evol. Microbiol.">
        <title>The Global Catalogue of Microorganisms (GCM) 10K type strain sequencing project: providing services to taxonomists for standard genome sequencing and annotation.</title>
        <authorList>
            <consortium name="The Broad Institute Genomics Platform"/>
            <consortium name="The Broad Institute Genome Sequencing Center for Infectious Disease"/>
            <person name="Wu L."/>
            <person name="Ma J."/>
        </authorList>
    </citation>
    <scope>NUCLEOTIDE SEQUENCE [LARGE SCALE GENOMIC DNA]</scope>
    <source>
        <strain evidence="4">CCUG 43111</strain>
    </source>
</reference>
<gene>
    <name evidence="3" type="ORF">ACFPQ5_07435</name>
</gene>
<dbReference type="Proteomes" id="UP001596101">
    <property type="component" value="Unassembled WGS sequence"/>
</dbReference>
<organism evidence="3 4">
    <name type="scientific">Massilia suwonensis</name>
    <dbReference type="NCBI Taxonomy" id="648895"/>
    <lineage>
        <taxon>Bacteria</taxon>
        <taxon>Pseudomonadati</taxon>
        <taxon>Pseudomonadota</taxon>
        <taxon>Betaproteobacteria</taxon>
        <taxon>Burkholderiales</taxon>
        <taxon>Oxalobacteraceae</taxon>
        <taxon>Telluria group</taxon>
        <taxon>Massilia</taxon>
    </lineage>
</organism>
<comment type="caution">
    <text evidence="3">The sequence shown here is derived from an EMBL/GenBank/DDBJ whole genome shotgun (WGS) entry which is preliminary data.</text>
</comment>
<dbReference type="Pfam" id="PF12158">
    <property type="entry name" value="DUF3592"/>
    <property type="match status" value="1"/>
</dbReference>
<keyword evidence="1" id="KW-0472">Membrane</keyword>
<feature type="domain" description="DUF3592" evidence="2">
    <location>
        <begin position="57"/>
        <end position="124"/>
    </location>
</feature>
<feature type="transmembrane region" description="Helical" evidence="1">
    <location>
        <begin position="129"/>
        <end position="154"/>
    </location>
</feature>
<keyword evidence="1" id="KW-0812">Transmembrane</keyword>
<dbReference type="InterPro" id="IPR021994">
    <property type="entry name" value="DUF3592"/>
</dbReference>
<evidence type="ECO:0000259" key="2">
    <source>
        <dbReference type="Pfam" id="PF12158"/>
    </source>
</evidence>
<accession>A0ABW0MJI3</accession>
<keyword evidence="1" id="KW-1133">Transmembrane helix</keyword>
<proteinExistence type="predicted"/>
<dbReference type="RefSeq" id="WP_379752957.1">
    <property type="nucleotide sequence ID" value="NZ_JBHSMR010000012.1"/>
</dbReference>
<protein>
    <submittedName>
        <fullName evidence="3">DUF3592 domain-containing protein</fullName>
    </submittedName>
</protein>
<dbReference type="EMBL" id="JBHSMR010000012">
    <property type="protein sequence ID" value="MFC5478014.1"/>
    <property type="molecule type" value="Genomic_DNA"/>
</dbReference>
<evidence type="ECO:0000256" key="1">
    <source>
        <dbReference type="SAM" id="Phobius"/>
    </source>
</evidence>
<feature type="transmembrane region" description="Helical" evidence="1">
    <location>
        <begin position="6"/>
        <end position="27"/>
    </location>
</feature>
<keyword evidence="4" id="KW-1185">Reference proteome</keyword>